<evidence type="ECO:0000259" key="5">
    <source>
        <dbReference type="Pfam" id="PF12937"/>
    </source>
</evidence>
<dbReference type="SMART" id="SM00367">
    <property type="entry name" value="LRR_CC"/>
    <property type="match status" value="12"/>
</dbReference>
<dbReference type="InterPro" id="IPR057207">
    <property type="entry name" value="FBXL15_LRR"/>
</dbReference>
<feature type="non-terminal residue" evidence="7">
    <location>
        <position position="557"/>
    </location>
</feature>
<dbReference type="InterPro" id="IPR006553">
    <property type="entry name" value="Leu-rich_rpt_Cys-con_subtyp"/>
</dbReference>
<evidence type="ECO:0000313" key="8">
    <source>
        <dbReference type="Proteomes" id="UP000799772"/>
    </source>
</evidence>
<dbReference type="PANTHER" id="PTHR13318">
    <property type="entry name" value="PARTNER OF PAIRED, ISOFORM B-RELATED"/>
    <property type="match status" value="1"/>
</dbReference>
<feature type="non-terminal residue" evidence="7">
    <location>
        <position position="1"/>
    </location>
</feature>
<dbReference type="SUPFAM" id="SSF52047">
    <property type="entry name" value="RNI-like"/>
    <property type="match status" value="1"/>
</dbReference>
<dbReference type="Pfam" id="PF25372">
    <property type="entry name" value="DUF7885"/>
    <property type="match status" value="1"/>
</dbReference>
<organism evidence="7 8">
    <name type="scientific">Rhizodiscina lignyota</name>
    <dbReference type="NCBI Taxonomy" id="1504668"/>
    <lineage>
        <taxon>Eukaryota</taxon>
        <taxon>Fungi</taxon>
        <taxon>Dikarya</taxon>
        <taxon>Ascomycota</taxon>
        <taxon>Pezizomycotina</taxon>
        <taxon>Dothideomycetes</taxon>
        <taxon>Pleosporomycetidae</taxon>
        <taxon>Aulographales</taxon>
        <taxon>Rhizodiscinaceae</taxon>
        <taxon>Rhizodiscina</taxon>
    </lineage>
</organism>
<dbReference type="Pfam" id="PF12937">
    <property type="entry name" value="F-box-like"/>
    <property type="match status" value="1"/>
</dbReference>
<dbReference type="OrthoDB" id="10257471at2759"/>
<proteinExistence type="predicted"/>
<reference evidence="7" key="1">
    <citation type="journal article" date="2020" name="Stud. Mycol.">
        <title>101 Dothideomycetes genomes: a test case for predicting lifestyles and emergence of pathogens.</title>
        <authorList>
            <person name="Haridas S."/>
            <person name="Albert R."/>
            <person name="Binder M."/>
            <person name="Bloem J."/>
            <person name="Labutti K."/>
            <person name="Salamov A."/>
            <person name="Andreopoulos B."/>
            <person name="Baker S."/>
            <person name="Barry K."/>
            <person name="Bills G."/>
            <person name="Bluhm B."/>
            <person name="Cannon C."/>
            <person name="Castanera R."/>
            <person name="Culley D."/>
            <person name="Daum C."/>
            <person name="Ezra D."/>
            <person name="Gonzalez J."/>
            <person name="Henrissat B."/>
            <person name="Kuo A."/>
            <person name="Liang C."/>
            <person name="Lipzen A."/>
            <person name="Lutzoni F."/>
            <person name="Magnuson J."/>
            <person name="Mondo S."/>
            <person name="Nolan M."/>
            <person name="Ohm R."/>
            <person name="Pangilinan J."/>
            <person name="Park H.-J."/>
            <person name="Ramirez L."/>
            <person name="Alfaro M."/>
            <person name="Sun H."/>
            <person name="Tritt A."/>
            <person name="Yoshinaga Y."/>
            <person name="Zwiers L.-H."/>
            <person name="Turgeon B."/>
            <person name="Goodwin S."/>
            <person name="Spatafora J."/>
            <person name="Crous P."/>
            <person name="Grigoriev I."/>
        </authorList>
    </citation>
    <scope>NUCLEOTIDE SEQUENCE</scope>
    <source>
        <strain evidence="7">CBS 133067</strain>
    </source>
</reference>
<feature type="domain" description="F-box/LRR-repeat protein 15-like leucin rich repeat" evidence="6">
    <location>
        <begin position="238"/>
        <end position="482"/>
    </location>
</feature>
<evidence type="ECO:0000259" key="6">
    <source>
        <dbReference type="Pfam" id="PF25372"/>
    </source>
</evidence>
<protein>
    <submittedName>
        <fullName evidence="7">Ubiquitin ligase complex F-box protein GRR1</fullName>
    </submittedName>
</protein>
<keyword evidence="1" id="KW-0433">Leucine-rich repeat</keyword>
<keyword evidence="8" id="KW-1185">Reference proteome</keyword>
<feature type="compositionally biased region" description="Low complexity" evidence="4">
    <location>
        <begin position="10"/>
        <end position="19"/>
    </location>
</feature>
<evidence type="ECO:0000256" key="2">
    <source>
        <dbReference type="ARBA" id="ARBA00022737"/>
    </source>
</evidence>
<comment type="caution">
    <text evidence="7">The sequence shown here is derived from an EMBL/GenBank/DDBJ whole genome shotgun (WGS) entry which is preliminary data.</text>
</comment>
<keyword evidence="2" id="KW-0677">Repeat</keyword>
<name>A0A9P4IL34_9PEZI</name>
<evidence type="ECO:0000313" key="7">
    <source>
        <dbReference type="EMBL" id="KAF2101374.1"/>
    </source>
</evidence>
<dbReference type="Gene3D" id="3.80.10.10">
    <property type="entry name" value="Ribonuclease Inhibitor"/>
    <property type="match status" value="3"/>
</dbReference>
<keyword evidence="7" id="KW-0436">Ligase</keyword>
<evidence type="ECO:0000256" key="3">
    <source>
        <dbReference type="ARBA" id="ARBA00022786"/>
    </source>
</evidence>
<feature type="domain" description="F-box" evidence="5">
    <location>
        <begin position="69"/>
        <end position="112"/>
    </location>
</feature>
<dbReference type="InterPro" id="IPR001810">
    <property type="entry name" value="F-box_dom"/>
</dbReference>
<dbReference type="GO" id="GO:0016874">
    <property type="term" value="F:ligase activity"/>
    <property type="evidence" value="ECO:0007669"/>
    <property type="project" value="UniProtKB-KW"/>
</dbReference>
<dbReference type="AlphaFoldDB" id="A0A9P4IL34"/>
<dbReference type="GO" id="GO:0019005">
    <property type="term" value="C:SCF ubiquitin ligase complex"/>
    <property type="evidence" value="ECO:0007669"/>
    <property type="project" value="TreeGrafter"/>
</dbReference>
<sequence length="557" mass="62559">RSRRQRRFSNDSASSTSTSPERPLLDDDNESFMLNDNESVSSVAPSVVDEDISDSRARDIEEQNRVSPISRLPAEIMIAVFSRLASTADLRSCMLVSREWAKNSVQLLWHRPQTGRWDALHNVVLSIRNANTYFDYYNLVKRLNLSSLGNQVSDGTLMPFAACKRIERLTLTNCPKLTDLSVSRMIQGNRSLLALDVTGLENITDVTMHAVADNCLRLQGLNITNCRKVSDESLEHVARSCRYVKRLKFNGCHQLTDKSIVAFAQNCRSILEIDLADCRNLEDDAVTALINEGHQLRELRLAHCTRITDNAFLNLPQDITFESLRILDLTDCGELQDAGVQKIVQAAPRLRNLVLAKCRQITDRAVMAITKLGKNLHYVHLGHCQRITDVGVQQLVKLCNRIRYIDLACCSNLTDASVQQLASLPKLKRIGLVKCGNITDRSIYALAKPKYPYQGSSATPSSLERVHLSYCTLLSLNGIHALLNNCPKLTHLSLTGVQAFLRDDLLVHCREAPPEFNDHQRDVFCVFSGDGVKKLRKQLNDDAAYQQYDGETGMYDD</sequence>
<dbReference type="InterPro" id="IPR032675">
    <property type="entry name" value="LRR_dom_sf"/>
</dbReference>
<dbReference type="GO" id="GO:0031146">
    <property type="term" value="P:SCF-dependent proteasomal ubiquitin-dependent protein catabolic process"/>
    <property type="evidence" value="ECO:0007669"/>
    <property type="project" value="TreeGrafter"/>
</dbReference>
<feature type="compositionally biased region" description="Polar residues" evidence="4">
    <location>
        <begin position="32"/>
        <end position="44"/>
    </location>
</feature>
<dbReference type="InterPro" id="IPR036047">
    <property type="entry name" value="F-box-like_dom_sf"/>
</dbReference>
<dbReference type="Proteomes" id="UP000799772">
    <property type="component" value="Unassembled WGS sequence"/>
</dbReference>
<accession>A0A9P4IL34</accession>
<dbReference type="EMBL" id="ML978123">
    <property type="protein sequence ID" value="KAF2101374.1"/>
    <property type="molecule type" value="Genomic_DNA"/>
</dbReference>
<dbReference type="FunFam" id="3.80.10.10:FF:000251">
    <property type="entry name" value="Ubiquitin ligase complex F-box protein GRR1"/>
    <property type="match status" value="1"/>
</dbReference>
<evidence type="ECO:0000256" key="1">
    <source>
        <dbReference type="ARBA" id="ARBA00022614"/>
    </source>
</evidence>
<evidence type="ECO:0000256" key="4">
    <source>
        <dbReference type="SAM" id="MobiDB-lite"/>
    </source>
</evidence>
<gene>
    <name evidence="7" type="ORF">NA57DRAFT_24581</name>
</gene>
<keyword evidence="3" id="KW-0833">Ubl conjugation pathway</keyword>
<dbReference type="PANTHER" id="PTHR13318:SF105">
    <property type="entry name" value="F-BOX_LRR-REPEAT PROTEIN 3"/>
    <property type="match status" value="1"/>
</dbReference>
<feature type="region of interest" description="Disordered" evidence="4">
    <location>
        <begin position="1"/>
        <end position="48"/>
    </location>
</feature>
<dbReference type="SUPFAM" id="SSF81383">
    <property type="entry name" value="F-box domain"/>
    <property type="match status" value="1"/>
</dbReference>